<proteinExistence type="inferred from homology"/>
<feature type="transmembrane region" description="Helical" evidence="5">
    <location>
        <begin position="41"/>
        <end position="58"/>
    </location>
</feature>
<dbReference type="InterPro" id="IPR008470">
    <property type="entry name" value="Uncharacterised_Ycf33"/>
</dbReference>
<organism evidence="6">
    <name type="scientific">Cylindrotheca closterium</name>
    <dbReference type="NCBI Taxonomy" id="2856"/>
    <lineage>
        <taxon>Eukaryota</taxon>
        <taxon>Sar</taxon>
        <taxon>Stramenopiles</taxon>
        <taxon>Ochrophyta</taxon>
        <taxon>Bacillariophyta</taxon>
        <taxon>Bacillariophyceae</taxon>
        <taxon>Bacillariophycidae</taxon>
        <taxon>Bacillariales</taxon>
        <taxon>Bacillariaceae</taxon>
        <taxon>Cylindrotheca</taxon>
    </lineage>
</organism>
<dbReference type="GeneID" id="19739957"/>
<keyword evidence="5" id="KW-0812">Transmembrane</keyword>
<geneLocation type="chloroplast" evidence="6"/>
<dbReference type="Pfam" id="PF05421">
    <property type="entry name" value="DUF751"/>
    <property type="match status" value="1"/>
</dbReference>
<evidence type="ECO:0000313" key="6">
    <source>
        <dbReference type="EMBL" id="AGH28539.1"/>
    </source>
</evidence>
<comment type="similarity">
    <text evidence="2">Belongs to the ycf33 family.</text>
</comment>
<dbReference type="RefSeq" id="YP_009028995.1">
    <property type="nucleotide sequence ID" value="NC_024082.1"/>
</dbReference>
<sequence>MNDFWTNISRYPRFFISSLAGLILIILAPFRNLFKIPKLRIFLIINFSLFCLLLHLIIQNMTGL</sequence>
<gene>
    <name evidence="6" type="primary">ycf33</name>
</gene>
<comment type="subcellular location">
    <subcellularLocation>
        <location evidence="1">Plastid</location>
    </subcellularLocation>
</comment>
<dbReference type="EMBL" id="KC509522">
    <property type="protein sequence ID" value="AGH28539.1"/>
    <property type="molecule type" value="Genomic_DNA"/>
</dbReference>
<evidence type="ECO:0000256" key="1">
    <source>
        <dbReference type="ARBA" id="ARBA00004474"/>
    </source>
</evidence>
<evidence type="ECO:0000256" key="5">
    <source>
        <dbReference type="SAM" id="Phobius"/>
    </source>
</evidence>
<reference evidence="6" key="1">
    <citation type="journal article" date="2014" name="Genome Biol. Evol.">
        <title>Serial gene losses and foreign DNA underlie size and sequence variation in the plastid genomes of diatoms.</title>
        <authorList>
            <person name="Ruck E.C."/>
            <person name="Nakov T."/>
            <person name="Jansen R.K."/>
            <person name="Theriot E.C."/>
            <person name="Alverson A.J."/>
        </authorList>
    </citation>
    <scope>NUCLEOTIDE SEQUENCE</scope>
    <source>
        <strain evidence="6">Ccmp1855</strain>
    </source>
</reference>
<evidence type="ECO:0000256" key="4">
    <source>
        <dbReference type="ARBA" id="ARBA00022640"/>
    </source>
</evidence>
<keyword evidence="6" id="KW-0150">Chloroplast</keyword>
<keyword evidence="5" id="KW-0472">Membrane</keyword>
<evidence type="ECO:0000256" key="3">
    <source>
        <dbReference type="ARBA" id="ARBA00021584"/>
    </source>
</evidence>
<keyword evidence="5" id="KW-1133">Transmembrane helix</keyword>
<accession>A0A023HAV6</accession>
<evidence type="ECO:0000256" key="2">
    <source>
        <dbReference type="ARBA" id="ARBA00010985"/>
    </source>
</evidence>
<keyword evidence="4 6" id="KW-0934">Plastid</keyword>
<dbReference type="AlphaFoldDB" id="A0A023HAV6"/>
<protein>
    <recommendedName>
        <fullName evidence="3">Uncharacterized protein ycf33</fullName>
    </recommendedName>
</protein>
<feature type="transmembrane region" description="Helical" evidence="5">
    <location>
        <begin position="14"/>
        <end position="34"/>
    </location>
</feature>
<name>A0A023HAV6_9STRA</name>
<dbReference type="GO" id="GO:0009536">
    <property type="term" value="C:plastid"/>
    <property type="evidence" value="ECO:0007669"/>
    <property type="project" value="UniProtKB-SubCell"/>
</dbReference>